<feature type="domain" description="HTH tetR-type" evidence="4">
    <location>
        <begin position="155"/>
        <end position="215"/>
    </location>
</feature>
<reference evidence="5 6" key="1">
    <citation type="journal article" date="2020" name="Fungal Divers.">
        <title>Resolving the Mortierellaceae phylogeny through synthesis of multi-gene phylogenetics and phylogenomics.</title>
        <authorList>
            <person name="Vandepol N."/>
            <person name="Liber J."/>
            <person name="Desiro A."/>
            <person name="Na H."/>
            <person name="Kennedy M."/>
            <person name="Barry K."/>
            <person name="Grigoriev I.V."/>
            <person name="Miller A.N."/>
            <person name="O'Donnell K."/>
            <person name="Stajich J.E."/>
            <person name="Bonito G."/>
        </authorList>
    </citation>
    <scope>NUCLEOTIDE SEQUENCE [LARGE SCALE GENOMIC DNA]</scope>
    <source>
        <strain evidence="5 6">AD045</strain>
    </source>
</reference>
<keyword evidence="1" id="KW-0808">Transferase</keyword>
<evidence type="ECO:0000256" key="2">
    <source>
        <dbReference type="ARBA" id="ARBA00022777"/>
    </source>
</evidence>
<dbReference type="SUPFAM" id="SSF46689">
    <property type="entry name" value="Homeodomain-like"/>
    <property type="match status" value="1"/>
</dbReference>
<dbReference type="InterPro" id="IPR052028">
    <property type="entry name" value="HipA_Ser/Thr_kinase"/>
</dbReference>
<accession>A0ABQ7K2U2</accession>
<keyword evidence="6" id="KW-1185">Reference proteome</keyword>
<name>A0ABQ7K2U2_9FUNG</name>
<gene>
    <name evidence="5" type="ORF">BGZ96_006120</name>
</gene>
<evidence type="ECO:0000256" key="3">
    <source>
        <dbReference type="ARBA" id="ARBA00023125"/>
    </source>
</evidence>
<dbReference type="Gene3D" id="1.10.1070.20">
    <property type="match status" value="1"/>
</dbReference>
<dbReference type="EMBL" id="JAAAIM010000295">
    <property type="protein sequence ID" value="KAG0290392.1"/>
    <property type="molecule type" value="Genomic_DNA"/>
</dbReference>
<dbReference type="InterPro" id="IPR036271">
    <property type="entry name" value="Tet_transcr_reg_TetR-rel_C_sf"/>
</dbReference>
<proteinExistence type="predicted"/>
<keyword evidence="3" id="KW-0238">DNA-binding</keyword>
<dbReference type="SUPFAM" id="SSF48498">
    <property type="entry name" value="Tetracyclin repressor-like, C-terminal domain"/>
    <property type="match status" value="1"/>
</dbReference>
<dbReference type="PANTHER" id="PTHR37419:SF8">
    <property type="entry name" value="TOXIN YJJJ"/>
    <property type="match status" value="1"/>
</dbReference>
<evidence type="ECO:0000259" key="4">
    <source>
        <dbReference type="PROSITE" id="PS50977"/>
    </source>
</evidence>
<dbReference type="InterPro" id="IPR012893">
    <property type="entry name" value="HipA-like_C"/>
</dbReference>
<dbReference type="Gene3D" id="1.10.357.10">
    <property type="entry name" value="Tetracycline Repressor, domain 2"/>
    <property type="match status" value="1"/>
</dbReference>
<dbReference type="Proteomes" id="UP001194696">
    <property type="component" value="Unassembled WGS sequence"/>
</dbReference>
<dbReference type="Pfam" id="PF00440">
    <property type="entry name" value="TetR_N"/>
    <property type="match status" value="1"/>
</dbReference>
<keyword evidence="2" id="KW-0418">Kinase</keyword>
<dbReference type="InterPro" id="IPR001647">
    <property type="entry name" value="HTH_TetR"/>
</dbReference>
<dbReference type="PANTHER" id="PTHR37419">
    <property type="entry name" value="SERINE/THREONINE-PROTEIN KINASE TOXIN HIPA"/>
    <property type="match status" value="1"/>
</dbReference>
<dbReference type="InterPro" id="IPR009057">
    <property type="entry name" value="Homeodomain-like_sf"/>
</dbReference>
<evidence type="ECO:0000313" key="6">
    <source>
        <dbReference type="Proteomes" id="UP001194696"/>
    </source>
</evidence>
<sequence>MVKRFDRENGARRFFTSAMTLLNKTDQELATYLDLAQFISEQGSPAHIGDDLRELFVRVAFNMATANRDDHLRNHGFIRTPSGWRLAPAYDMNPSVKKDEHVLGIDEGIHEPSLETLLDTAIYYKLSKMDAALLIQKVLAVVATWKARAKALGIAAAEEALTSLAVDLMQARGFSALGLRELAQAACIQAASLYSHFDSKNAVALQAMALYSQREREDLAEIDQAPAGNVRLHRYVQMFSNTLKDERRLCLGLMLAVERNSLPEEVMQEIRLFATQNTDWLAAAWDLGRSDKSIVSTLTGVAAAPIIFGSAEGIMAFSLLQIDPPEIFEEHLLHLLGALGVQSEQGMSKRRKRN</sequence>
<dbReference type="PROSITE" id="PS50977">
    <property type="entry name" value="HTH_TETR_2"/>
    <property type="match status" value="1"/>
</dbReference>
<evidence type="ECO:0000313" key="5">
    <source>
        <dbReference type="EMBL" id="KAG0290392.1"/>
    </source>
</evidence>
<comment type="caution">
    <text evidence="5">The sequence shown here is derived from an EMBL/GenBank/DDBJ whole genome shotgun (WGS) entry which is preliminary data.</text>
</comment>
<protein>
    <recommendedName>
        <fullName evidence="4">HTH tetR-type domain-containing protein</fullName>
    </recommendedName>
</protein>
<dbReference type="Pfam" id="PF07804">
    <property type="entry name" value="HipA_C"/>
    <property type="match status" value="1"/>
</dbReference>
<evidence type="ECO:0000256" key="1">
    <source>
        <dbReference type="ARBA" id="ARBA00022679"/>
    </source>
</evidence>
<organism evidence="5 6">
    <name type="scientific">Linnemannia gamsii</name>
    <dbReference type="NCBI Taxonomy" id="64522"/>
    <lineage>
        <taxon>Eukaryota</taxon>
        <taxon>Fungi</taxon>
        <taxon>Fungi incertae sedis</taxon>
        <taxon>Mucoromycota</taxon>
        <taxon>Mortierellomycotina</taxon>
        <taxon>Mortierellomycetes</taxon>
        <taxon>Mortierellales</taxon>
        <taxon>Mortierellaceae</taxon>
        <taxon>Linnemannia</taxon>
    </lineage>
</organism>